<feature type="transmembrane region" description="Helical" evidence="2">
    <location>
        <begin position="69"/>
        <end position="88"/>
    </location>
</feature>
<evidence type="ECO:0000256" key="2">
    <source>
        <dbReference type="SAM" id="Phobius"/>
    </source>
</evidence>
<evidence type="ECO:0000256" key="1">
    <source>
        <dbReference type="SAM" id="Coils"/>
    </source>
</evidence>
<organism evidence="3">
    <name type="scientific">Octopus bimaculoides</name>
    <name type="common">California two-spotted octopus</name>
    <dbReference type="NCBI Taxonomy" id="37653"/>
    <lineage>
        <taxon>Eukaryota</taxon>
        <taxon>Metazoa</taxon>
        <taxon>Spiralia</taxon>
        <taxon>Lophotrochozoa</taxon>
        <taxon>Mollusca</taxon>
        <taxon>Cephalopoda</taxon>
        <taxon>Coleoidea</taxon>
        <taxon>Octopodiformes</taxon>
        <taxon>Octopoda</taxon>
        <taxon>Incirrata</taxon>
        <taxon>Octopodidae</taxon>
        <taxon>Octopus</taxon>
    </lineage>
</organism>
<dbReference type="AlphaFoldDB" id="A0A0L8FQQ5"/>
<dbReference type="EMBL" id="KQ427511">
    <property type="protein sequence ID" value="KOF66988.1"/>
    <property type="molecule type" value="Genomic_DNA"/>
</dbReference>
<gene>
    <name evidence="3" type="ORF">OCBIM_22010769mg</name>
</gene>
<feature type="coiled-coil region" evidence="1">
    <location>
        <begin position="109"/>
        <end position="148"/>
    </location>
</feature>
<keyword evidence="2" id="KW-1133">Transmembrane helix</keyword>
<evidence type="ECO:0000313" key="3">
    <source>
        <dbReference type="EMBL" id="KOF66988.1"/>
    </source>
</evidence>
<keyword evidence="1" id="KW-0175">Coiled coil</keyword>
<reference evidence="3" key="1">
    <citation type="submission" date="2015-07" db="EMBL/GenBank/DDBJ databases">
        <title>MeaNS - Measles Nucleotide Surveillance Program.</title>
        <authorList>
            <person name="Tran T."/>
            <person name="Druce J."/>
        </authorList>
    </citation>
    <scope>NUCLEOTIDE SEQUENCE</scope>
    <source>
        <strain evidence="3">UCB-OBI-ISO-001</strain>
        <tissue evidence="3">Gonad</tissue>
    </source>
</reference>
<proteinExistence type="predicted"/>
<dbReference type="PANTHER" id="PTHR35268:SF1">
    <property type="entry name" value="UBIQUINOL-CYTOCHROME-C REDUCTASE COMPLEX ASSEMBLY FACTOR 4"/>
    <property type="match status" value="1"/>
</dbReference>
<keyword evidence="2" id="KW-0472">Membrane</keyword>
<accession>A0A0L8FQQ5</accession>
<dbReference type="Pfam" id="PF15013">
    <property type="entry name" value="CCSMST1"/>
    <property type="match status" value="1"/>
</dbReference>
<sequence>MVTFGTPLIPNNPLSPSVNQNRFAAMSSSPTAKKTADGVTEPVKYSQSKAASWKSLDTFKKPHSDRLKIEPFVVSFSISVLLIYFAFLREENDLDLEMDKTLYQRIPALEKTQLQMQIQQNKKQGIENAALQKRLQEVEAEIKKRKSTPTQ</sequence>
<dbReference type="PANTHER" id="PTHR35268">
    <property type="entry name" value="PROTEIN CCSMST1"/>
    <property type="match status" value="1"/>
</dbReference>
<protein>
    <submittedName>
        <fullName evidence="3">Uncharacterized protein</fullName>
    </submittedName>
</protein>
<keyword evidence="2" id="KW-0812">Transmembrane</keyword>
<dbReference type="OrthoDB" id="5783753at2759"/>
<name>A0A0L8FQQ5_OCTBM</name>
<dbReference type="InterPro" id="IPR029160">
    <property type="entry name" value="UQCC4"/>
</dbReference>